<sequence length="455" mass="49760">MYWASLLAAVTLAVPSVHGFIRFGCSNLVTERFDPLVTPGQVSPHVHQVVGGVRRFNPFCDGRLSFYSFYLIRDLVSEYRTAVSQNRFDLAMDPNEDFGATATCTTCRFKEDKSNYWTAVLYFRHRNGSYIRVPQMANHNTGPGLQSGGMTVYYFQPSPPTKDLNITSFAKGFRMLVGNPMRRSNDIDPSTAAAQATTFRCFQGTSPGAIGAPGTPPEDTFSLPNKICTGGIRSNIYFPQCWNGKDLDPADHQSHVAHPVGTGFFGTDCPASHPVRLPLLFMEINWDTRPFNDPKIWPKDGSQPFVFSMGDPTGYGQHADYVFGWEGDSLKRAMDVCTGADGLVTKCSALTVQTTEEMNNCRVPVKVKEVIEDKYLKQLPGCNPIQRGPGYATIPKRCNALSTTFNAPSPTYAPAVVTPPWTVCNAGPTPEPLTPACDSIPGEKPPAPVVTPPPA</sequence>
<evidence type="ECO:0000256" key="1">
    <source>
        <dbReference type="SAM" id="MobiDB-lite"/>
    </source>
</evidence>
<dbReference type="PANTHER" id="PTHR43662:SF3">
    <property type="entry name" value="DOMAIN PROTEIN, PUTATIVE (AFU_ORTHOLOGUE AFUA_6G11970)-RELATED"/>
    <property type="match status" value="1"/>
</dbReference>
<evidence type="ECO:0000259" key="3">
    <source>
        <dbReference type="Pfam" id="PF09362"/>
    </source>
</evidence>
<feature type="chain" id="PRO_5040901926" description="DUF1996 domain-containing protein" evidence="2">
    <location>
        <begin position="20"/>
        <end position="455"/>
    </location>
</feature>
<keyword evidence="2" id="KW-0732">Signal</keyword>
<comment type="caution">
    <text evidence="4">The sequence shown here is derived from an EMBL/GenBank/DDBJ whole genome shotgun (WGS) entry which is preliminary data.</text>
</comment>
<dbReference type="OrthoDB" id="74764at2759"/>
<keyword evidence="5" id="KW-1185">Reference proteome</keyword>
<reference evidence="4" key="1">
    <citation type="submission" date="2022-06" db="EMBL/GenBank/DDBJ databases">
        <title>Genome Sequence of Candolleomyces eurysporus.</title>
        <authorList>
            <person name="Buettner E."/>
        </authorList>
    </citation>
    <scope>NUCLEOTIDE SEQUENCE</scope>
    <source>
        <strain evidence="4">VTCC 930004</strain>
    </source>
</reference>
<dbReference type="PANTHER" id="PTHR43662">
    <property type="match status" value="1"/>
</dbReference>
<evidence type="ECO:0000313" key="4">
    <source>
        <dbReference type="EMBL" id="KAJ2926561.1"/>
    </source>
</evidence>
<feature type="signal peptide" evidence="2">
    <location>
        <begin position="1"/>
        <end position="19"/>
    </location>
</feature>
<accession>A0A9W8J032</accession>
<feature type="compositionally biased region" description="Pro residues" evidence="1">
    <location>
        <begin position="443"/>
        <end position="455"/>
    </location>
</feature>
<dbReference type="Pfam" id="PF09362">
    <property type="entry name" value="DUF1996"/>
    <property type="match status" value="1"/>
</dbReference>
<dbReference type="Proteomes" id="UP001140091">
    <property type="component" value="Unassembled WGS sequence"/>
</dbReference>
<dbReference type="InterPro" id="IPR018535">
    <property type="entry name" value="DUF1996"/>
</dbReference>
<protein>
    <recommendedName>
        <fullName evidence="3">DUF1996 domain-containing protein</fullName>
    </recommendedName>
</protein>
<evidence type="ECO:0000256" key="2">
    <source>
        <dbReference type="SAM" id="SignalP"/>
    </source>
</evidence>
<evidence type="ECO:0000313" key="5">
    <source>
        <dbReference type="Proteomes" id="UP001140091"/>
    </source>
</evidence>
<feature type="domain" description="DUF1996" evidence="3">
    <location>
        <begin position="82"/>
        <end position="325"/>
    </location>
</feature>
<dbReference type="EMBL" id="JANBPK010001054">
    <property type="protein sequence ID" value="KAJ2926561.1"/>
    <property type="molecule type" value="Genomic_DNA"/>
</dbReference>
<feature type="non-terminal residue" evidence="4">
    <location>
        <position position="455"/>
    </location>
</feature>
<feature type="region of interest" description="Disordered" evidence="1">
    <location>
        <begin position="434"/>
        <end position="455"/>
    </location>
</feature>
<proteinExistence type="predicted"/>
<gene>
    <name evidence="4" type="ORF">H1R20_g10530</name>
</gene>
<name>A0A9W8J032_9AGAR</name>
<organism evidence="4 5">
    <name type="scientific">Candolleomyces eurysporus</name>
    <dbReference type="NCBI Taxonomy" id="2828524"/>
    <lineage>
        <taxon>Eukaryota</taxon>
        <taxon>Fungi</taxon>
        <taxon>Dikarya</taxon>
        <taxon>Basidiomycota</taxon>
        <taxon>Agaricomycotina</taxon>
        <taxon>Agaricomycetes</taxon>
        <taxon>Agaricomycetidae</taxon>
        <taxon>Agaricales</taxon>
        <taxon>Agaricineae</taxon>
        <taxon>Psathyrellaceae</taxon>
        <taxon>Candolleomyces</taxon>
    </lineage>
</organism>
<dbReference type="AlphaFoldDB" id="A0A9W8J032"/>